<dbReference type="Pfam" id="PF01636">
    <property type="entry name" value="APH"/>
    <property type="match status" value="1"/>
</dbReference>
<comment type="caution">
    <text evidence="2">The sequence shown here is derived from an EMBL/GenBank/DDBJ whole genome shotgun (WGS) entry which is preliminary data.</text>
</comment>
<sequence length="310" mass="36382">MSSPSSKLIDWVRSVVVSDSYKIEAVRKEASERDFYRIKTDTDTFILMDSSTDINSATRFLYVAKLFKSGNINCPAIYAFSDNLSYILMEDLGDKLLDQIKTQDVDAFFKKILGELNKIYRLPKETLTKITEAELLSQTESFLDIFSYKDIELTNGERQEIFKLRKSLVLQMASQPLVPSHSDFERRNMIEFNDEIFLIDFQDLHLGPVGIDLASLFFDHENEYDEKAIKKSIKRLLDENAFIEKDLVYKYIYIALAHRCMRIIGTFTNYFKNKKLLNRKQDLEKFLQRLGFSLDKLNYRKEKKLLEKLL</sequence>
<protein>
    <recommendedName>
        <fullName evidence="1">Aminoglycoside phosphotransferase domain-containing protein</fullName>
    </recommendedName>
</protein>
<accession>A0A520MZ58</accession>
<dbReference type="Proteomes" id="UP000315825">
    <property type="component" value="Unassembled WGS sequence"/>
</dbReference>
<dbReference type="Gene3D" id="3.90.1200.10">
    <property type="match status" value="1"/>
</dbReference>
<evidence type="ECO:0000313" key="3">
    <source>
        <dbReference type="Proteomes" id="UP000315825"/>
    </source>
</evidence>
<dbReference type="InterPro" id="IPR011009">
    <property type="entry name" value="Kinase-like_dom_sf"/>
</dbReference>
<reference evidence="2 3" key="1">
    <citation type="submission" date="2019-02" db="EMBL/GenBank/DDBJ databases">
        <title>Prokaryotic population dynamics and viral predation in marine succession experiment using metagenomics: the confinement effect.</title>
        <authorList>
            <person name="Haro-Moreno J.M."/>
            <person name="Rodriguez-Valera F."/>
            <person name="Lopez-Perez M."/>
        </authorList>
    </citation>
    <scope>NUCLEOTIDE SEQUENCE [LARGE SCALE GENOMIC DNA]</scope>
    <source>
        <strain evidence="2">MED-G159</strain>
    </source>
</reference>
<feature type="domain" description="Aminoglycoside phosphotransferase" evidence="1">
    <location>
        <begin position="23"/>
        <end position="228"/>
    </location>
</feature>
<dbReference type="AlphaFoldDB" id="A0A520MZ58"/>
<evidence type="ECO:0000313" key="2">
    <source>
        <dbReference type="EMBL" id="RZO26463.1"/>
    </source>
</evidence>
<evidence type="ECO:0000259" key="1">
    <source>
        <dbReference type="Pfam" id="PF01636"/>
    </source>
</evidence>
<dbReference type="EMBL" id="SHBE01000004">
    <property type="protein sequence ID" value="RZO26463.1"/>
    <property type="molecule type" value="Genomic_DNA"/>
</dbReference>
<gene>
    <name evidence="2" type="ORF">EVA92_02900</name>
</gene>
<dbReference type="Gene3D" id="3.30.200.20">
    <property type="entry name" value="Phosphorylase Kinase, domain 1"/>
    <property type="match status" value="1"/>
</dbReference>
<dbReference type="InterPro" id="IPR002575">
    <property type="entry name" value="Aminoglycoside_PTrfase"/>
</dbReference>
<dbReference type="SUPFAM" id="SSF56112">
    <property type="entry name" value="Protein kinase-like (PK-like)"/>
    <property type="match status" value="1"/>
</dbReference>
<name>A0A520MZ58_9GAMM</name>
<organism evidence="2 3">
    <name type="scientific">SAR86 cluster bacterium</name>
    <dbReference type="NCBI Taxonomy" id="2030880"/>
    <lineage>
        <taxon>Bacteria</taxon>
        <taxon>Pseudomonadati</taxon>
        <taxon>Pseudomonadota</taxon>
        <taxon>Gammaproteobacteria</taxon>
        <taxon>SAR86 cluster</taxon>
    </lineage>
</organism>
<proteinExistence type="predicted"/>